<keyword evidence="1 2" id="KW-0812">Transmembrane</keyword>
<accession>A0A101HFI7</accession>
<reference evidence="3" key="1">
    <citation type="journal article" date="2015" name="MBio">
        <title>Genome-Resolved Metagenomic Analysis Reveals Roles for Candidate Phyla and Other Microbial Community Members in Biogeochemical Transformations in Oil Reservoirs.</title>
        <authorList>
            <person name="Hu P."/>
            <person name="Tom L."/>
            <person name="Singh A."/>
            <person name="Thomas B.C."/>
            <person name="Baker B.J."/>
            <person name="Piceno Y.M."/>
            <person name="Andersen G.L."/>
            <person name="Banfield J.F."/>
        </authorList>
    </citation>
    <scope>NUCLEOTIDE SEQUENCE [LARGE SCALE GENOMIC DNA]</scope>
</reference>
<feature type="transmembrane region" description="Helical" evidence="1">
    <location>
        <begin position="109"/>
        <end position="132"/>
    </location>
</feature>
<name>A0A101HFI7_9BACT</name>
<gene>
    <name evidence="2" type="ORF">XD93_1220</name>
</gene>
<sequence>METKNLLFDNSGQQLLNETKVDSYLEIFNNFIRDFIQWWYVQMPIWHLRALRRIVIFLDDNLSFSLLLKNFFVPWHRDKNAIGYLIGITSKVIYLPIAFIIIATFTTTYIFFIFFWLLLPPSTVVLIIRSFWM</sequence>
<dbReference type="EMBL" id="LGGO01000248">
    <property type="protein sequence ID" value="KUK75876.1"/>
    <property type="molecule type" value="Genomic_DNA"/>
</dbReference>
<proteinExistence type="predicted"/>
<keyword evidence="1" id="KW-1133">Transmembrane helix</keyword>
<evidence type="ECO:0000256" key="1">
    <source>
        <dbReference type="SAM" id="Phobius"/>
    </source>
</evidence>
<protein>
    <submittedName>
        <fullName evidence="2">Transmembrane(S)protein</fullName>
    </submittedName>
</protein>
<evidence type="ECO:0000313" key="3">
    <source>
        <dbReference type="Proteomes" id="UP000053904"/>
    </source>
</evidence>
<evidence type="ECO:0000313" key="2">
    <source>
        <dbReference type="EMBL" id="KUK75876.1"/>
    </source>
</evidence>
<comment type="caution">
    <text evidence="2">The sequence shown here is derived from an EMBL/GenBank/DDBJ whole genome shotgun (WGS) entry which is preliminary data.</text>
</comment>
<dbReference type="AlphaFoldDB" id="A0A101HFI7"/>
<organism evidence="2 3">
    <name type="scientific">candidate division WS6 bacterium 34_10</name>
    <dbReference type="NCBI Taxonomy" id="1641389"/>
    <lineage>
        <taxon>Bacteria</taxon>
        <taxon>Candidatus Dojkabacteria</taxon>
    </lineage>
</organism>
<feature type="transmembrane region" description="Helical" evidence="1">
    <location>
        <begin position="81"/>
        <end position="103"/>
    </location>
</feature>
<keyword evidence="1" id="KW-0472">Membrane</keyword>
<dbReference type="Proteomes" id="UP000053904">
    <property type="component" value="Unassembled WGS sequence"/>
</dbReference>